<name>A0ABY1P9U2_9BACT</name>
<keyword evidence="3" id="KW-1185">Reference proteome</keyword>
<keyword evidence="1" id="KW-0812">Transmembrane</keyword>
<keyword evidence="1" id="KW-0472">Membrane</keyword>
<evidence type="ECO:0000313" key="2">
    <source>
        <dbReference type="EMBL" id="SMP29800.1"/>
    </source>
</evidence>
<protein>
    <submittedName>
        <fullName evidence="2">Phage abortive infection protein</fullName>
    </submittedName>
</protein>
<feature type="transmembrane region" description="Helical" evidence="1">
    <location>
        <begin position="55"/>
        <end position="73"/>
    </location>
</feature>
<dbReference type="Proteomes" id="UP001157915">
    <property type="component" value="Unassembled WGS sequence"/>
</dbReference>
<accession>A0ABY1P9U2</accession>
<reference evidence="2 3" key="1">
    <citation type="submission" date="2017-05" db="EMBL/GenBank/DDBJ databases">
        <authorList>
            <person name="Varghese N."/>
            <person name="Submissions S."/>
        </authorList>
    </citation>
    <scope>NUCLEOTIDE SEQUENCE [LARGE SCALE GENOMIC DNA]</scope>
    <source>
        <strain evidence="2 3">DSM 15360</strain>
    </source>
</reference>
<dbReference type="InterPro" id="IPR031709">
    <property type="entry name" value="PutAbiC"/>
</dbReference>
<sequence>MNKKRSTASLRITFSIFLTALGAIIFILFIGELAYEGWINFYTINSERAGQTGDFIGGIVGSIFTIVGIVLLYETLSLQRQEFIASRKVFQTQQFENKYFSLIQLYNNIVNSFHLEINNHSYKGKEFFAKKKQIILSTFIPANSYFKDQKQAIALYSNFYIAEREILGQYFRTLYRIFELIETTIEDTEEKLSYIKIIRGQLSESELFFLKYNAWTTFGEKFRPYIINHNLVKHLPILERMEFNQFKKQLNSEEKSSAVSLVFEEINIFLKTKNTDYYKTYLKGMFAFKITRAREKVDIEIFRTNTATFSNFLQEGYGLNNLSNKDIEKLLKYWFLEFFYSRHYIENKNPNLKFKVDIQTISPTKFKIICNIYSSDGFELAI</sequence>
<organism evidence="2 3">
    <name type="scientific">Algoriphagus winogradskyi</name>
    <dbReference type="NCBI Taxonomy" id="237017"/>
    <lineage>
        <taxon>Bacteria</taxon>
        <taxon>Pseudomonadati</taxon>
        <taxon>Bacteroidota</taxon>
        <taxon>Cytophagia</taxon>
        <taxon>Cytophagales</taxon>
        <taxon>Cyclobacteriaceae</taxon>
        <taxon>Algoriphagus</taxon>
    </lineage>
</organism>
<evidence type="ECO:0000313" key="3">
    <source>
        <dbReference type="Proteomes" id="UP001157915"/>
    </source>
</evidence>
<gene>
    <name evidence="2" type="ORF">SAMN06265367_106187</name>
</gene>
<comment type="caution">
    <text evidence="2">The sequence shown here is derived from an EMBL/GenBank/DDBJ whole genome shotgun (WGS) entry which is preliminary data.</text>
</comment>
<dbReference type="EMBL" id="FXUA01000006">
    <property type="protein sequence ID" value="SMP29800.1"/>
    <property type="molecule type" value="Genomic_DNA"/>
</dbReference>
<feature type="transmembrane region" description="Helical" evidence="1">
    <location>
        <begin position="12"/>
        <end position="35"/>
    </location>
</feature>
<proteinExistence type="predicted"/>
<evidence type="ECO:0000256" key="1">
    <source>
        <dbReference type="SAM" id="Phobius"/>
    </source>
</evidence>
<keyword evidence="1" id="KW-1133">Transmembrane helix</keyword>
<dbReference type="RefSeq" id="WP_283413923.1">
    <property type="nucleotide sequence ID" value="NZ_FXUA01000006.1"/>
</dbReference>
<dbReference type="Pfam" id="PF16872">
    <property type="entry name" value="putAbiC"/>
    <property type="match status" value="1"/>
</dbReference>